<proteinExistence type="predicted"/>
<evidence type="ECO:0000256" key="1">
    <source>
        <dbReference type="SAM" id="Phobius"/>
    </source>
</evidence>
<dbReference type="AlphaFoldDB" id="A0A2T0W3Q8"/>
<dbReference type="RefSeq" id="WP_106195047.1">
    <property type="nucleotide sequence ID" value="NZ_PVTO01000022.1"/>
</dbReference>
<reference evidence="2 3" key="1">
    <citation type="submission" date="2018-03" db="EMBL/GenBank/DDBJ databases">
        <title>Genomic Encyclopedia of Archaeal and Bacterial Type Strains, Phase II (KMG-II): from individual species to whole genera.</title>
        <authorList>
            <person name="Goeker M."/>
        </authorList>
    </citation>
    <scope>NUCLEOTIDE SEQUENCE [LARGE SCALE GENOMIC DNA]</scope>
    <source>
        <strain evidence="2 3">DSM 13175</strain>
    </source>
</reference>
<name>A0A2T0W3Q8_9LACT</name>
<feature type="transmembrane region" description="Helical" evidence="1">
    <location>
        <begin position="245"/>
        <end position="262"/>
    </location>
</feature>
<feature type="transmembrane region" description="Helical" evidence="1">
    <location>
        <begin position="177"/>
        <end position="194"/>
    </location>
</feature>
<feature type="transmembrane region" description="Helical" evidence="1">
    <location>
        <begin position="274"/>
        <end position="298"/>
    </location>
</feature>
<organism evidence="2 3">
    <name type="scientific">Alkalibacterium olivapovliticus</name>
    <dbReference type="NCBI Taxonomy" id="99907"/>
    <lineage>
        <taxon>Bacteria</taxon>
        <taxon>Bacillati</taxon>
        <taxon>Bacillota</taxon>
        <taxon>Bacilli</taxon>
        <taxon>Lactobacillales</taxon>
        <taxon>Carnobacteriaceae</taxon>
        <taxon>Alkalibacterium</taxon>
    </lineage>
</organism>
<evidence type="ECO:0008006" key="4">
    <source>
        <dbReference type="Google" id="ProtNLM"/>
    </source>
</evidence>
<keyword evidence="1" id="KW-0472">Membrane</keyword>
<dbReference type="Proteomes" id="UP000238205">
    <property type="component" value="Unassembled WGS sequence"/>
</dbReference>
<protein>
    <recommendedName>
        <fullName evidence="4">ABC-type Na+ efflux pump permease subunit</fullName>
    </recommendedName>
</protein>
<evidence type="ECO:0000313" key="3">
    <source>
        <dbReference type="Proteomes" id="UP000238205"/>
    </source>
</evidence>
<feature type="transmembrane region" description="Helical" evidence="1">
    <location>
        <begin position="20"/>
        <end position="37"/>
    </location>
</feature>
<evidence type="ECO:0000313" key="2">
    <source>
        <dbReference type="EMBL" id="PRY80090.1"/>
    </source>
</evidence>
<keyword evidence="1" id="KW-1133">Transmembrane helix</keyword>
<keyword evidence="1" id="KW-0812">Transmembrane</keyword>
<feature type="transmembrane region" description="Helical" evidence="1">
    <location>
        <begin position="215"/>
        <end position="239"/>
    </location>
</feature>
<keyword evidence="3" id="KW-1185">Reference proteome</keyword>
<comment type="caution">
    <text evidence="2">The sequence shown here is derived from an EMBL/GenBank/DDBJ whole genome shotgun (WGS) entry which is preliminary data.</text>
</comment>
<feature type="transmembrane region" description="Helical" evidence="1">
    <location>
        <begin position="358"/>
        <end position="380"/>
    </location>
</feature>
<dbReference type="EMBL" id="PVTO01000022">
    <property type="protein sequence ID" value="PRY80090.1"/>
    <property type="molecule type" value="Genomic_DNA"/>
</dbReference>
<sequence>MVAQFTFEWLLFTRNIKNRLIFIIFLIAAVYYGLVIAPDFQPLYSFADEDTISERIDDQQYLLEIYPERPYTVESAYNIIEQSEIQREALIEEDWETYFQSTQQVNNEIHLARYGYSVDPRFFDINEPYPGQAAAFWRGYTNVRYTGYWEEGLEDITPSLVEERTVLQTIQRLLQDNLPVILLILLVLLTIDIYTRDKGHTTVFNSKPLSFGKVLWIKTLVVMIGFILILLTGFIALLITIGPRYGLGSFSIPIPVFEFTIYGGEFERISIGSWLLQAIVLLVMSGLGLVRLILWFSILIKQELFNLVAGVSVLFAESLYYSRGIGFFSNIGLLPPTFLSVGSVMMGYHNFLYNSGDIHFMNGVISLGITILVIEILIYLTTRFRVFRRI</sequence>
<dbReference type="OrthoDB" id="2320684at2"/>
<accession>A0A2T0W3Q8</accession>
<feature type="transmembrane region" description="Helical" evidence="1">
    <location>
        <begin position="333"/>
        <end position="352"/>
    </location>
</feature>
<gene>
    <name evidence="2" type="ORF">CLV38_12226</name>
</gene>